<proteinExistence type="inferred from homology"/>
<dbReference type="Gene3D" id="3.30.1330.30">
    <property type="match status" value="1"/>
</dbReference>
<dbReference type="InterPro" id="IPR005140">
    <property type="entry name" value="eRF1_Pelota-like_N"/>
</dbReference>
<dbReference type="SMART" id="SM01194">
    <property type="entry name" value="eRF1_1"/>
    <property type="match status" value="1"/>
</dbReference>
<dbReference type="Gene3D" id="3.30.960.10">
    <property type="entry name" value="eRF1 domain 1"/>
    <property type="match status" value="1"/>
</dbReference>
<dbReference type="InterPro" id="IPR005142">
    <property type="entry name" value="eRF1_3"/>
</dbReference>
<dbReference type="eggNOG" id="KOG0688">
    <property type="taxonomic scope" value="Eukaryota"/>
</dbReference>
<dbReference type="Pfam" id="PF03463">
    <property type="entry name" value="eRF1_1"/>
    <property type="match status" value="1"/>
</dbReference>
<comment type="subunit">
    <text evidence="3">Heterodimer of two subunits, one of which binds GTP.</text>
</comment>
<dbReference type="SUPFAM" id="SSF55481">
    <property type="entry name" value="N-terminal domain of eukaryotic peptide chain release factor subunit 1, ERF1"/>
    <property type="match status" value="1"/>
</dbReference>
<dbReference type="EMBL" id="AFNH02000310">
    <property type="protein sequence ID" value="EZG78160.1"/>
    <property type="molecule type" value="Genomic_DNA"/>
</dbReference>
<dbReference type="FunFam" id="3.30.960.10:FF:000002">
    <property type="entry name" value="Eukaryotic peptide chain release factor subunit 1"/>
    <property type="match status" value="1"/>
</dbReference>
<dbReference type="FunFam" id="3.30.420.60:FF:000003">
    <property type="entry name" value="Peptide chain release factor subunit 1"/>
    <property type="match status" value="1"/>
</dbReference>
<dbReference type="GeneID" id="22911568"/>
<evidence type="ECO:0000256" key="4">
    <source>
        <dbReference type="ARBA" id="ARBA00013382"/>
    </source>
</evidence>
<accession>A0A023BAB4</accession>
<comment type="similarity">
    <text evidence="2">Belongs to the eukaryotic release factor 1 family.</text>
</comment>
<sequence>MSSNADDENVEQWKIKRLIKQLGQSRGSGTSMISLVIKPKDDISRINRMLTEEYGTASNIKNRVNRLSVLSAISSTQQKLKKYNRTPPNGLVIYCGTVLTEDGKEKKVNTDFEPFKPVNTSLYLCDSKFHVEPLMELLESNDRFGFIVMDGSGSLFAAVQGNNREVLHKFSVDLPKKHRRGGQSSVRFARLRTERRHNYVRRVGEIATTLFITNDKPNVTGLILAGSADFKTELAQSDLLDPRLALKVIKIVDIAYGGENGLNQAIEISQDTLSNVKLVHEKKIICQFFDEVATDSGKYIYGIHDTIKALEMGCVEILIVWENLTTERLVVQDTISNEQKILYIDADPTGRTTIADKLKEHESQGDLEVVERMLLAEWLVQNYQNFGAEMEFVTTASQEGSQFQKGFGGLGGILRYKVDFAEMEPEYADDSDDDFM</sequence>
<evidence type="ECO:0000313" key="9">
    <source>
        <dbReference type="Proteomes" id="UP000019763"/>
    </source>
</evidence>
<dbReference type="AlphaFoldDB" id="A0A023BAB4"/>
<comment type="subcellular location">
    <subcellularLocation>
        <location evidence="1">Cytoplasm</location>
    </subcellularLocation>
</comment>
<dbReference type="Proteomes" id="UP000019763">
    <property type="component" value="Unassembled WGS sequence"/>
</dbReference>
<comment type="caution">
    <text evidence="8">The sequence shown here is derived from an EMBL/GenBank/DDBJ whole genome shotgun (WGS) entry which is preliminary data.</text>
</comment>
<dbReference type="PANTHER" id="PTHR10113">
    <property type="entry name" value="PEPTIDE CHAIN RELEASE FACTOR SUBUNIT 1"/>
    <property type="match status" value="1"/>
</dbReference>
<gene>
    <name evidence="8" type="ORF">GNI_040620</name>
</gene>
<dbReference type="InterPro" id="IPR042226">
    <property type="entry name" value="eFR1_2_sf"/>
</dbReference>
<dbReference type="FunFam" id="3.30.1330.30:FF:000006">
    <property type="entry name" value="Peptide chain release factor subunit 1"/>
    <property type="match status" value="1"/>
</dbReference>
<feature type="domain" description="eRF1/Pelota-like N-terminal" evidence="7">
    <location>
        <begin position="4"/>
        <end position="139"/>
    </location>
</feature>
<dbReference type="NCBIfam" id="TIGR03676">
    <property type="entry name" value="aRF1_eRF1"/>
    <property type="match status" value="1"/>
</dbReference>
<evidence type="ECO:0000256" key="1">
    <source>
        <dbReference type="ARBA" id="ARBA00004496"/>
    </source>
</evidence>
<dbReference type="SUPFAM" id="SSF53137">
    <property type="entry name" value="Translational machinery components"/>
    <property type="match status" value="1"/>
</dbReference>
<evidence type="ECO:0000256" key="6">
    <source>
        <dbReference type="ARBA" id="ARBA00022917"/>
    </source>
</evidence>
<dbReference type="Pfam" id="PF03464">
    <property type="entry name" value="eRF1_2"/>
    <property type="match status" value="1"/>
</dbReference>
<keyword evidence="9" id="KW-1185">Reference proteome</keyword>
<protein>
    <recommendedName>
        <fullName evidence="4">Eukaryotic peptide chain release factor subunit 1</fullName>
    </recommendedName>
</protein>
<keyword evidence="5" id="KW-0963">Cytoplasm</keyword>
<dbReference type="GO" id="GO:0005737">
    <property type="term" value="C:cytoplasm"/>
    <property type="evidence" value="ECO:0007669"/>
    <property type="project" value="UniProtKB-SubCell"/>
</dbReference>
<evidence type="ECO:0000259" key="7">
    <source>
        <dbReference type="SMART" id="SM01194"/>
    </source>
</evidence>
<dbReference type="InterPro" id="IPR005141">
    <property type="entry name" value="eRF1_2"/>
</dbReference>
<dbReference type="InterPro" id="IPR024049">
    <property type="entry name" value="eRF1_1_sf"/>
</dbReference>
<dbReference type="VEuPathDB" id="CryptoDB:GNI_040620"/>
<keyword evidence="6" id="KW-0648">Protein biosynthesis</keyword>
<dbReference type="OMA" id="GPGTEKM"/>
<dbReference type="Pfam" id="PF03465">
    <property type="entry name" value="eRF1_3"/>
    <property type="match status" value="1"/>
</dbReference>
<evidence type="ECO:0000256" key="5">
    <source>
        <dbReference type="ARBA" id="ARBA00022490"/>
    </source>
</evidence>
<dbReference type="RefSeq" id="XP_011129446.1">
    <property type="nucleotide sequence ID" value="XM_011131144.1"/>
</dbReference>
<name>A0A023BAB4_GRENI</name>
<dbReference type="InterPro" id="IPR029064">
    <property type="entry name" value="Ribosomal_eL30-like_sf"/>
</dbReference>
<reference evidence="8" key="1">
    <citation type="submission" date="2013-12" db="EMBL/GenBank/DDBJ databases">
        <authorList>
            <person name="Omoto C.K."/>
            <person name="Sibley D."/>
            <person name="Venepally P."/>
            <person name="Hadjithomas M."/>
            <person name="Karamycheva S."/>
            <person name="Brunk B."/>
            <person name="Roos D."/>
            <person name="Caler E."/>
            <person name="Lorenzi H."/>
        </authorList>
    </citation>
    <scope>NUCLEOTIDE SEQUENCE</scope>
</reference>
<organism evidence="8 9">
    <name type="scientific">Gregarina niphandrodes</name>
    <name type="common">Septate eugregarine</name>
    <dbReference type="NCBI Taxonomy" id="110365"/>
    <lineage>
        <taxon>Eukaryota</taxon>
        <taxon>Sar</taxon>
        <taxon>Alveolata</taxon>
        <taxon>Apicomplexa</taxon>
        <taxon>Conoidasida</taxon>
        <taxon>Gregarinasina</taxon>
        <taxon>Eugregarinorida</taxon>
        <taxon>Gregarinidae</taxon>
        <taxon>Gregarina</taxon>
    </lineage>
</organism>
<dbReference type="Gene3D" id="3.30.420.60">
    <property type="entry name" value="eRF1 domain 2"/>
    <property type="match status" value="1"/>
</dbReference>
<evidence type="ECO:0000256" key="2">
    <source>
        <dbReference type="ARBA" id="ARBA00005326"/>
    </source>
</evidence>
<dbReference type="InterPro" id="IPR004403">
    <property type="entry name" value="Peptide_chain-rel_eRF1/aRF1"/>
</dbReference>
<dbReference type="SUPFAM" id="SSF55315">
    <property type="entry name" value="L30e-like"/>
    <property type="match status" value="1"/>
</dbReference>
<evidence type="ECO:0000256" key="3">
    <source>
        <dbReference type="ARBA" id="ARBA00011520"/>
    </source>
</evidence>
<dbReference type="GO" id="GO:0003747">
    <property type="term" value="F:translation release factor activity"/>
    <property type="evidence" value="ECO:0007669"/>
    <property type="project" value="InterPro"/>
</dbReference>
<dbReference type="OrthoDB" id="10254527at2759"/>
<evidence type="ECO:0000313" key="8">
    <source>
        <dbReference type="EMBL" id="EZG78160.1"/>
    </source>
</evidence>